<feature type="compositionally biased region" description="Polar residues" evidence="1">
    <location>
        <begin position="27"/>
        <end position="45"/>
    </location>
</feature>
<dbReference type="RefSeq" id="WP_138894536.1">
    <property type="nucleotide sequence ID" value="NZ_BMVO01000045.1"/>
</dbReference>
<evidence type="ECO:0000256" key="1">
    <source>
        <dbReference type="SAM" id="MobiDB-lite"/>
    </source>
</evidence>
<accession>A0ABQ3EFK3</accession>
<comment type="caution">
    <text evidence="2">The sequence shown here is derived from an EMBL/GenBank/DDBJ whole genome shotgun (WGS) entry which is preliminary data.</text>
</comment>
<evidence type="ECO:0008006" key="4">
    <source>
        <dbReference type="Google" id="ProtNLM"/>
    </source>
</evidence>
<name>A0ABQ3EFK3_9ACTN</name>
<protein>
    <recommendedName>
        <fullName evidence="4">Albusnodin family lasso peptide</fullName>
    </recommendedName>
</protein>
<dbReference type="Proteomes" id="UP000599437">
    <property type="component" value="Unassembled WGS sequence"/>
</dbReference>
<evidence type="ECO:0000313" key="3">
    <source>
        <dbReference type="Proteomes" id="UP000599437"/>
    </source>
</evidence>
<gene>
    <name evidence="2" type="ORF">GCM10010346_64700</name>
</gene>
<feature type="region of interest" description="Disordered" evidence="1">
    <location>
        <begin position="24"/>
        <end position="45"/>
    </location>
</feature>
<sequence length="45" mass="4703">MDDRENAQGPEHVTDLPAVIDLGDAATLTQGSSSSSVEGKQTPYN</sequence>
<dbReference type="EMBL" id="BMVO01000045">
    <property type="protein sequence ID" value="GHB32482.1"/>
    <property type="molecule type" value="Genomic_DNA"/>
</dbReference>
<evidence type="ECO:0000313" key="2">
    <source>
        <dbReference type="EMBL" id="GHB32482.1"/>
    </source>
</evidence>
<organism evidence="2 3">
    <name type="scientific">Streptomyces chryseus</name>
    <dbReference type="NCBI Taxonomy" id="68186"/>
    <lineage>
        <taxon>Bacteria</taxon>
        <taxon>Bacillati</taxon>
        <taxon>Actinomycetota</taxon>
        <taxon>Actinomycetes</taxon>
        <taxon>Kitasatosporales</taxon>
        <taxon>Streptomycetaceae</taxon>
        <taxon>Streptomyces</taxon>
    </lineage>
</organism>
<dbReference type="NCBIfam" id="NF033525">
    <property type="entry name" value="lasso_albusnod"/>
    <property type="match status" value="1"/>
</dbReference>
<keyword evidence="3" id="KW-1185">Reference proteome</keyword>
<reference evidence="3" key="1">
    <citation type="journal article" date="2019" name="Int. J. Syst. Evol. Microbiol.">
        <title>The Global Catalogue of Microorganisms (GCM) 10K type strain sequencing project: providing services to taxonomists for standard genome sequencing and annotation.</title>
        <authorList>
            <consortium name="The Broad Institute Genomics Platform"/>
            <consortium name="The Broad Institute Genome Sequencing Center for Infectious Disease"/>
            <person name="Wu L."/>
            <person name="Ma J."/>
        </authorList>
    </citation>
    <scope>NUCLEOTIDE SEQUENCE [LARGE SCALE GENOMIC DNA]</scope>
    <source>
        <strain evidence="3">JCM 4737</strain>
    </source>
</reference>
<proteinExistence type="predicted"/>